<gene>
    <name evidence="1" type="ORF">LJ657_35940</name>
</gene>
<dbReference type="EMBL" id="JAJSBI010000024">
    <property type="protein sequence ID" value="MCD9878906.1"/>
    <property type="molecule type" value="Genomic_DNA"/>
</dbReference>
<comment type="caution">
    <text evidence="1">The sequence shown here is derived from an EMBL/GenBank/DDBJ whole genome shotgun (WGS) entry which is preliminary data.</text>
</comment>
<reference evidence="1" key="1">
    <citation type="submission" date="2021-12" db="EMBL/GenBank/DDBJ databases">
        <authorList>
            <person name="Lee J.-H."/>
            <person name="Kim S.-B."/>
        </authorList>
    </citation>
    <scope>NUCLEOTIDE SEQUENCE</scope>
    <source>
        <strain evidence="1">NR30</strain>
    </source>
</reference>
<sequence length="158" mass="17818">MEGLDFLNPNRLQDGRECGVRLELRINEPDTLPGSIYASRAFSITRGVCRFDLLESAPGAQDRMHWHPEMPNGEGRKRLYDDELAHDPLDWLGRQLRDAVALLKVGGIDDPERFADDALLLARMADDIVADAADTLSRSRRAPWPPVERRDERGMAVV</sequence>
<dbReference type="AlphaFoldDB" id="A0A9Q3Z854"/>
<dbReference type="Proteomes" id="UP001108029">
    <property type="component" value="Unassembled WGS sequence"/>
</dbReference>
<accession>A0A9Q3Z854</accession>
<name>A0A9Q3Z854_9ACTN</name>
<keyword evidence="2" id="KW-1185">Reference proteome</keyword>
<protein>
    <submittedName>
        <fullName evidence="1">Uncharacterized protein</fullName>
    </submittedName>
</protein>
<proteinExistence type="predicted"/>
<evidence type="ECO:0000313" key="2">
    <source>
        <dbReference type="Proteomes" id="UP001108029"/>
    </source>
</evidence>
<dbReference type="RefSeq" id="WP_232653107.1">
    <property type="nucleotide sequence ID" value="NZ_JAJSBI010000024.1"/>
</dbReference>
<evidence type="ECO:0000313" key="1">
    <source>
        <dbReference type="EMBL" id="MCD9878906.1"/>
    </source>
</evidence>
<organism evidence="1 2">
    <name type="scientific">Streptomyces guryensis</name>
    <dbReference type="NCBI Taxonomy" id="2886947"/>
    <lineage>
        <taxon>Bacteria</taxon>
        <taxon>Bacillati</taxon>
        <taxon>Actinomycetota</taxon>
        <taxon>Actinomycetes</taxon>
        <taxon>Kitasatosporales</taxon>
        <taxon>Streptomycetaceae</taxon>
        <taxon>Streptomyces</taxon>
    </lineage>
</organism>